<accession>G8TGF4</accession>
<dbReference type="KEGG" id="nko:Niako_0998"/>
<feature type="transmembrane region" description="Helical" evidence="1">
    <location>
        <begin position="126"/>
        <end position="144"/>
    </location>
</feature>
<dbReference type="EMBL" id="CP003178">
    <property type="protein sequence ID" value="AEV97377.1"/>
    <property type="molecule type" value="Genomic_DNA"/>
</dbReference>
<proteinExistence type="predicted"/>
<dbReference type="Pfam" id="PF06210">
    <property type="entry name" value="DUF1003"/>
    <property type="match status" value="1"/>
</dbReference>
<reference evidence="2 3" key="1">
    <citation type="submission" date="2011-12" db="EMBL/GenBank/DDBJ databases">
        <title>The complete genome of Niastella koreensis GR20-10.</title>
        <authorList>
            <consortium name="US DOE Joint Genome Institute (JGI-PGF)"/>
            <person name="Lucas S."/>
            <person name="Han J."/>
            <person name="Lapidus A."/>
            <person name="Bruce D."/>
            <person name="Goodwin L."/>
            <person name="Pitluck S."/>
            <person name="Peters L."/>
            <person name="Kyrpides N."/>
            <person name="Mavromatis K."/>
            <person name="Ivanova N."/>
            <person name="Mikhailova N."/>
            <person name="Davenport K."/>
            <person name="Saunders E."/>
            <person name="Detter J.C."/>
            <person name="Tapia R."/>
            <person name="Han C."/>
            <person name="Land M."/>
            <person name="Hauser L."/>
            <person name="Markowitz V."/>
            <person name="Cheng J.-F."/>
            <person name="Hugenholtz P."/>
            <person name="Woyke T."/>
            <person name="Wu D."/>
            <person name="Tindall B."/>
            <person name="Pomrenke H."/>
            <person name="Brambilla E."/>
            <person name="Klenk H.-P."/>
            <person name="Eisen J.A."/>
        </authorList>
    </citation>
    <scope>NUCLEOTIDE SEQUENCE [LARGE SCALE GENOMIC DNA]</scope>
    <source>
        <strain evidence="3">DSM 17620 / KACC 11465 / NBRC 106392 / GR20-10</strain>
    </source>
</reference>
<keyword evidence="1" id="KW-0812">Transmembrane</keyword>
<dbReference type="PANTHER" id="PTHR41386:SF1">
    <property type="entry name" value="MEMBRANE PROTEIN"/>
    <property type="match status" value="1"/>
</dbReference>
<dbReference type="HOGENOM" id="CLU_077948_2_3_10"/>
<evidence type="ECO:0008006" key="4">
    <source>
        <dbReference type="Google" id="ProtNLM"/>
    </source>
</evidence>
<dbReference type="AlphaFoldDB" id="G8TGF4"/>
<evidence type="ECO:0000313" key="2">
    <source>
        <dbReference type="EMBL" id="AEV97377.1"/>
    </source>
</evidence>
<evidence type="ECO:0000313" key="3">
    <source>
        <dbReference type="Proteomes" id="UP000005438"/>
    </source>
</evidence>
<dbReference type="Proteomes" id="UP000005438">
    <property type="component" value="Chromosome"/>
</dbReference>
<feature type="transmembrane region" description="Helical" evidence="1">
    <location>
        <begin position="156"/>
        <end position="176"/>
    </location>
</feature>
<name>G8TGF4_NIAKG</name>
<gene>
    <name evidence="2" type="ordered locus">Niako_0998</name>
</gene>
<sequence length="250" mass="28588">MKVRTILSPRESATGIGQPVPVFSLSAVTCSLNSETEIRDPAFINPINLINAINYKNMHSAKAKYISELLNTENDHLKKLNEIVLQSIEQEKLLLESLSQQQVTEKLSFGQRLADKVARFGGSWKFITWFAALLILWIGFNLLIVSRDRFDPYPFILLNLLLSCLAAIQAPVIMMSQNRQEEKDRKRNENDYVVNLKAEIEIRTLHQKIDLLMQEQFKKLIESQAEQIKLLQSIIRENTKHNGNDKGGKA</sequence>
<dbReference type="PANTHER" id="PTHR41386">
    <property type="entry name" value="INTEGRAL MEMBRANE PROTEIN-RELATED"/>
    <property type="match status" value="1"/>
</dbReference>
<organism evidence="2 3">
    <name type="scientific">Niastella koreensis (strain DSM 17620 / KACC 11465 / NBRC 106392 / GR20-10)</name>
    <dbReference type="NCBI Taxonomy" id="700598"/>
    <lineage>
        <taxon>Bacteria</taxon>
        <taxon>Pseudomonadati</taxon>
        <taxon>Bacteroidota</taxon>
        <taxon>Chitinophagia</taxon>
        <taxon>Chitinophagales</taxon>
        <taxon>Chitinophagaceae</taxon>
        <taxon>Niastella</taxon>
    </lineage>
</organism>
<keyword evidence="1" id="KW-0472">Membrane</keyword>
<dbReference type="InterPro" id="IPR010406">
    <property type="entry name" value="DUF1003"/>
</dbReference>
<dbReference type="STRING" id="700598.Niako_0998"/>
<keyword evidence="1" id="KW-1133">Transmembrane helix</keyword>
<evidence type="ECO:0000256" key="1">
    <source>
        <dbReference type="SAM" id="Phobius"/>
    </source>
</evidence>
<dbReference type="eggNOG" id="COG4420">
    <property type="taxonomic scope" value="Bacteria"/>
</dbReference>
<protein>
    <recommendedName>
        <fullName evidence="4">Cyclic nucleotide-binding protein</fullName>
    </recommendedName>
</protein>
<dbReference type="PATRIC" id="fig|700598.3.peg.1024"/>